<dbReference type="SUPFAM" id="SSF50978">
    <property type="entry name" value="WD40 repeat-like"/>
    <property type="match status" value="1"/>
</dbReference>
<sequence length="1718" mass="201051">MSQALEQNIIGVYSPQQSNILSSQNDNQWTPLQIRAVTDLDLVYVSCGFRGINIINKEGSQILYSQNFNNEYIQSFESTSDGQYIFIGISQFLFVYHLQFNSLSQSHLEMQNFYLVQNITFQTDLLNTNYNQQSELLAVAVQTGNVFLYNTTFKNQFQLLSKFSTGSNLINSLFISQDGNWLYIASDVKGVFMMSIKKQQLYEDNNNANDTSEKLIVAAHGTLGLRAYQVIGSKDNHYIYAFDFWYGFFYTNVEEVIKNQENQYPIQLSFISYWPFQDIQRACQTILINQDESLLFIGVREYGIIILDIRNRTQIQVFEFIRLDSLIFSIALSKQEDFLYVTTSDTMLTYTNDKPNLNQDLPNLFNTHQIKYQDFLNSILKWRCYVDVTNQYLVGSFDFGGLYVFPFYNDPYKFDVNNYVFYDIQDDSVYFDKGNKYLVIPRYFSEQNIGIYQYAPLDNRTDQQNISLTNMQLIKDYSVSELELSEMIVFSFDARYAVQTYSVGLIIYDSIDIFNIKVLSRWNNLDFMIGENQGVCFTKDNKWIYSTIRLFGVYLLNVEDKTNPILTDYIRTNGGENVKISPSSNFIYLLDGVKGFAIIDANYAPKLQIISRIKLSGYTIDMLLLQEEKYVLITQSYRGFLTLIDINDKKYPQIVYTINYGNQFSMALCLTQTAQHLFVSTNGGMLVLPTSSQVQIHTKVNLIDLNIQTGQKQIIKLEKITQEFNKYGLNLYQEYLFSVGQNIQFDFAILYPIDSNMQITRIFQYINGQSQQIPSFFQFNQFQQSVIFNVDKSLINFNSAKPNLNILLIKTVIPLNLNSFVFKPEELDGKYATNTTQSQLIYQYLCDKNIIINGILNDLYNFPPINLESQFQTELLDPSIIPENNYQQIISKITERIQLTLMKSFYINSIKFYVQTSLFFDNQNSIQFIQTNSQNTILITLSIQTSDGKLIFKSKSNIAFQLSEKQDQLAISGNLEIINKVLHNKIIFANNTQITAQISPNITLTIQDNLNYPLTEQLSIYDSQFIIIKEQLKISSDNNLQNQFNYKFQGGIVDIESDITFSFKQNTFIVSDVQDLTYQFLYLQSPNQYIQIPSNFWLLQISSNQLLFKGSTTQSMYQKSYTFKIIASDGYTKAEDTFTIKVSGIPLSYILNLLLEIFGPIIFFLSLFRKRNIFLNVIFEKTVTFSQEIAIIDEFYLKKIIILGDIQKQSKDILSQLFNQILNLKIEEINKNQKQDTETKNKKNSFHLSYEDVFNNLQNQDDLQKQSFILLPNQNNQYPQNFAKLIQNLKKLKVHSAHSTLEKRYMDQKGNILMSVVIKDILKYKICETNKLVDFQQDIKNTDSKIYRAIRAQIARYFLILDQRSFMLYKYIKQICIKTQGCQNDWFKAIVNLYFYDDKQENQNENNYLQRNMTTFPQLKLKYGVLLQIFQIFELIPQQFKEQTDTFDQFFQICQNYITQINIYLIREVLFADALGFSTEEPSKFRVAIGQSLHIDQQNIKQIIALKKKKISKWLRPLFKFLNIEYSQHEIYKNMRLPSWLNLDQKNGVIILYGTPQLDDIDEYLIRIQDNTGYVIQQFLLKVIQNLNKKNSQNDIDKIYGMTDEIQFKNKLPQLQNRYFNDTQNQHLKRNSFMMRLQRKSFLKNNQPFILELSQIPYKKPQKSYINKFKSRNNSINSQEDVNSQQISQHDDRTLLSKLNDIQTSNLNTTEQFFVTNQ</sequence>
<dbReference type="InterPro" id="IPR015943">
    <property type="entry name" value="WD40/YVTN_repeat-like_dom_sf"/>
</dbReference>
<dbReference type="Gene3D" id="2.130.10.10">
    <property type="entry name" value="YVTN repeat-like/Quinoprotein amine dehydrogenase"/>
    <property type="match status" value="1"/>
</dbReference>
<dbReference type="InterPro" id="IPR036322">
    <property type="entry name" value="WD40_repeat_dom_sf"/>
</dbReference>
<name>Q237P8_TETTS</name>
<dbReference type="GO" id="GO:0016301">
    <property type="term" value="F:kinase activity"/>
    <property type="evidence" value="ECO:0007669"/>
    <property type="project" value="UniProtKB-KW"/>
</dbReference>
<keyword evidence="1" id="KW-0418">Kinase</keyword>
<organism evidence="1 2">
    <name type="scientific">Tetrahymena thermophila (strain SB210)</name>
    <dbReference type="NCBI Taxonomy" id="312017"/>
    <lineage>
        <taxon>Eukaryota</taxon>
        <taxon>Sar</taxon>
        <taxon>Alveolata</taxon>
        <taxon>Ciliophora</taxon>
        <taxon>Intramacronucleata</taxon>
        <taxon>Oligohymenophorea</taxon>
        <taxon>Hymenostomatida</taxon>
        <taxon>Tetrahymenina</taxon>
        <taxon>Tetrahymenidae</taxon>
        <taxon>Tetrahymena</taxon>
    </lineage>
</organism>
<dbReference type="KEGG" id="tet:TTHERM_00320390"/>
<dbReference type="HOGENOM" id="CLU_000949_0_0_1"/>
<gene>
    <name evidence="1" type="ORF">TTHERM_00320390</name>
</gene>
<evidence type="ECO:0000313" key="1">
    <source>
        <dbReference type="EMBL" id="EAR92693.2"/>
    </source>
</evidence>
<reference evidence="2" key="1">
    <citation type="journal article" date="2006" name="PLoS Biol.">
        <title>Macronuclear genome sequence of the ciliate Tetrahymena thermophila, a model eukaryote.</title>
        <authorList>
            <person name="Eisen J.A."/>
            <person name="Coyne R.S."/>
            <person name="Wu M."/>
            <person name="Wu D."/>
            <person name="Thiagarajan M."/>
            <person name="Wortman J.R."/>
            <person name="Badger J.H."/>
            <person name="Ren Q."/>
            <person name="Amedeo P."/>
            <person name="Jones K.M."/>
            <person name="Tallon L.J."/>
            <person name="Delcher A.L."/>
            <person name="Salzberg S.L."/>
            <person name="Silva J.C."/>
            <person name="Haas B.J."/>
            <person name="Majoros W.H."/>
            <person name="Farzad M."/>
            <person name="Carlton J.M."/>
            <person name="Smith R.K. Jr."/>
            <person name="Garg J."/>
            <person name="Pearlman R.E."/>
            <person name="Karrer K.M."/>
            <person name="Sun L."/>
            <person name="Manning G."/>
            <person name="Elde N.C."/>
            <person name="Turkewitz A.P."/>
            <person name="Asai D.J."/>
            <person name="Wilkes D.E."/>
            <person name="Wang Y."/>
            <person name="Cai H."/>
            <person name="Collins K."/>
            <person name="Stewart B.A."/>
            <person name="Lee S.R."/>
            <person name="Wilamowska K."/>
            <person name="Weinberg Z."/>
            <person name="Ruzzo W.L."/>
            <person name="Wloga D."/>
            <person name="Gaertig J."/>
            <person name="Frankel J."/>
            <person name="Tsao C.-C."/>
            <person name="Gorovsky M.A."/>
            <person name="Keeling P.J."/>
            <person name="Waller R.F."/>
            <person name="Patron N.J."/>
            <person name="Cherry J.M."/>
            <person name="Stover N.A."/>
            <person name="Krieger C.J."/>
            <person name="del Toro C."/>
            <person name="Ryder H.F."/>
            <person name="Williamson S.C."/>
            <person name="Barbeau R.A."/>
            <person name="Hamilton E.P."/>
            <person name="Orias E."/>
        </authorList>
    </citation>
    <scope>NUCLEOTIDE SEQUENCE [LARGE SCALE GENOMIC DNA]</scope>
    <source>
        <strain evidence="2">SB210</strain>
    </source>
</reference>
<dbReference type="EMBL" id="GG662743">
    <property type="protein sequence ID" value="EAR92693.2"/>
    <property type="molecule type" value="Genomic_DNA"/>
</dbReference>
<dbReference type="InParanoid" id="Q237P8"/>
<dbReference type="GeneID" id="7825136"/>
<keyword evidence="2" id="KW-1185">Reference proteome</keyword>
<accession>Q237P8</accession>
<proteinExistence type="predicted"/>
<dbReference type="SUPFAM" id="SSF101908">
    <property type="entry name" value="Putative isomerase YbhE"/>
    <property type="match status" value="1"/>
</dbReference>
<dbReference type="Proteomes" id="UP000009168">
    <property type="component" value="Unassembled WGS sequence"/>
</dbReference>
<keyword evidence="1" id="KW-0808">Transferase</keyword>
<evidence type="ECO:0000313" key="2">
    <source>
        <dbReference type="Proteomes" id="UP000009168"/>
    </source>
</evidence>
<dbReference type="RefSeq" id="XP_001012938.2">
    <property type="nucleotide sequence ID" value="XM_001012938.2"/>
</dbReference>
<protein>
    <submittedName>
        <fullName evidence="1">Kinase domain protein</fullName>
    </submittedName>
</protein>